<keyword evidence="7" id="KW-1015">Disulfide bond</keyword>
<dbReference type="GO" id="GO:0007517">
    <property type="term" value="P:muscle organ development"/>
    <property type="evidence" value="ECO:0007669"/>
    <property type="project" value="UniProtKB-ARBA"/>
</dbReference>
<dbReference type="PANTHER" id="PTHR12027">
    <property type="entry name" value="WNT RELATED"/>
    <property type="match status" value="1"/>
</dbReference>
<dbReference type="GO" id="GO:0030182">
    <property type="term" value="P:neuron differentiation"/>
    <property type="evidence" value="ECO:0007669"/>
    <property type="project" value="TreeGrafter"/>
</dbReference>
<evidence type="ECO:0000256" key="5">
    <source>
        <dbReference type="ARBA" id="ARBA00022530"/>
    </source>
</evidence>
<comment type="function">
    <text evidence="9">Ligand for members of the frizzled family of seven transmembrane receptors.</text>
</comment>
<evidence type="ECO:0000313" key="12">
    <source>
        <dbReference type="Proteomes" id="UP001153712"/>
    </source>
</evidence>
<keyword evidence="5" id="KW-0272">Extracellular matrix</keyword>
<dbReference type="OrthoDB" id="5945655at2759"/>
<keyword evidence="8" id="KW-0449">Lipoprotein</keyword>
<comment type="similarity">
    <text evidence="2 9">Belongs to the Wnt family.</text>
</comment>
<dbReference type="InterPro" id="IPR018161">
    <property type="entry name" value="Wnt_CS"/>
</dbReference>
<dbReference type="Gene3D" id="3.30.2460.20">
    <property type="match status" value="1"/>
</dbReference>
<evidence type="ECO:0000256" key="8">
    <source>
        <dbReference type="ARBA" id="ARBA00023288"/>
    </source>
</evidence>
<evidence type="ECO:0000256" key="6">
    <source>
        <dbReference type="ARBA" id="ARBA00022687"/>
    </source>
</evidence>
<dbReference type="InterPro" id="IPR005817">
    <property type="entry name" value="Wnt"/>
</dbReference>
<dbReference type="PRINTS" id="PR01349">
    <property type="entry name" value="WNTPROTEIN"/>
</dbReference>
<evidence type="ECO:0000256" key="4">
    <source>
        <dbReference type="ARBA" id="ARBA00022525"/>
    </source>
</evidence>
<dbReference type="GO" id="GO:0005109">
    <property type="term" value="F:frizzled binding"/>
    <property type="evidence" value="ECO:0007669"/>
    <property type="project" value="TreeGrafter"/>
</dbReference>
<evidence type="ECO:0000256" key="7">
    <source>
        <dbReference type="ARBA" id="ARBA00023157"/>
    </source>
</evidence>
<dbReference type="Pfam" id="PF00110">
    <property type="entry name" value="wnt"/>
    <property type="match status" value="1"/>
</dbReference>
<dbReference type="SMART" id="SM00097">
    <property type="entry name" value="WNT1"/>
    <property type="match status" value="1"/>
</dbReference>
<feature type="signal peptide" evidence="10">
    <location>
        <begin position="1"/>
        <end position="23"/>
    </location>
</feature>
<dbReference type="CDD" id="cd19342">
    <property type="entry name" value="Wnt_Wnt10"/>
    <property type="match status" value="1"/>
</dbReference>
<keyword evidence="10" id="KW-0732">Signal</keyword>
<evidence type="ECO:0000256" key="10">
    <source>
        <dbReference type="SAM" id="SignalP"/>
    </source>
</evidence>
<dbReference type="GO" id="GO:0045165">
    <property type="term" value="P:cell fate commitment"/>
    <property type="evidence" value="ECO:0007669"/>
    <property type="project" value="TreeGrafter"/>
</dbReference>
<keyword evidence="4" id="KW-0964">Secreted</keyword>
<evidence type="ECO:0000256" key="3">
    <source>
        <dbReference type="ARBA" id="ARBA00022473"/>
    </source>
</evidence>
<dbReference type="GO" id="GO:0060070">
    <property type="term" value="P:canonical Wnt signaling pathway"/>
    <property type="evidence" value="ECO:0007669"/>
    <property type="project" value="TreeGrafter"/>
</dbReference>
<keyword evidence="12" id="KW-1185">Reference proteome</keyword>
<dbReference type="PROSITE" id="PS00246">
    <property type="entry name" value="WNT1"/>
    <property type="match status" value="1"/>
</dbReference>
<proteinExistence type="inferred from homology"/>
<name>A0A9N9TPF0_PHYSR</name>
<reference evidence="11" key="1">
    <citation type="submission" date="2022-01" db="EMBL/GenBank/DDBJ databases">
        <authorList>
            <person name="King R."/>
        </authorList>
    </citation>
    <scope>NUCLEOTIDE SEQUENCE</scope>
</reference>
<accession>A0A9N9TPF0</accession>
<dbReference type="Proteomes" id="UP001153712">
    <property type="component" value="Chromosome 2"/>
</dbReference>
<dbReference type="EMBL" id="OU900095">
    <property type="protein sequence ID" value="CAG9859252.1"/>
    <property type="molecule type" value="Genomic_DNA"/>
</dbReference>
<dbReference type="FunFam" id="3.30.2460.20:FF:000001">
    <property type="entry name" value="Wnt homolog"/>
    <property type="match status" value="1"/>
</dbReference>
<feature type="chain" id="PRO_5040182430" description="Protein Wnt" evidence="10">
    <location>
        <begin position="24"/>
        <end position="381"/>
    </location>
</feature>
<comment type="subcellular location">
    <subcellularLocation>
        <location evidence="1 9">Secreted</location>
        <location evidence="1 9">Extracellular space</location>
        <location evidence="1 9">Extracellular matrix</location>
    </subcellularLocation>
</comment>
<dbReference type="InterPro" id="IPR043158">
    <property type="entry name" value="Wnt_C"/>
</dbReference>
<evidence type="ECO:0000256" key="9">
    <source>
        <dbReference type="RuleBase" id="RU003500"/>
    </source>
</evidence>
<organism evidence="11 12">
    <name type="scientific">Phyllotreta striolata</name>
    <name type="common">Striped flea beetle</name>
    <name type="synonym">Crioceris striolata</name>
    <dbReference type="NCBI Taxonomy" id="444603"/>
    <lineage>
        <taxon>Eukaryota</taxon>
        <taxon>Metazoa</taxon>
        <taxon>Ecdysozoa</taxon>
        <taxon>Arthropoda</taxon>
        <taxon>Hexapoda</taxon>
        <taxon>Insecta</taxon>
        <taxon>Pterygota</taxon>
        <taxon>Neoptera</taxon>
        <taxon>Endopterygota</taxon>
        <taxon>Coleoptera</taxon>
        <taxon>Polyphaga</taxon>
        <taxon>Cucujiformia</taxon>
        <taxon>Chrysomeloidea</taxon>
        <taxon>Chrysomelidae</taxon>
        <taxon>Galerucinae</taxon>
        <taxon>Alticini</taxon>
        <taxon>Phyllotreta</taxon>
    </lineage>
</organism>
<dbReference type="GO" id="GO:0060560">
    <property type="term" value="P:developmental growth involved in morphogenesis"/>
    <property type="evidence" value="ECO:0007669"/>
    <property type="project" value="UniProtKB-ARBA"/>
</dbReference>
<dbReference type="GO" id="GO:0005125">
    <property type="term" value="F:cytokine activity"/>
    <property type="evidence" value="ECO:0007669"/>
    <property type="project" value="TreeGrafter"/>
</dbReference>
<dbReference type="GO" id="GO:0000902">
    <property type="term" value="P:cell morphogenesis"/>
    <property type="evidence" value="ECO:0007669"/>
    <property type="project" value="UniProtKB-ARBA"/>
</dbReference>
<dbReference type="AlphaFoldDB" id="A0A9N9TPF0"/>
<evidence type="ECO:0000256" key="1">
    <source>
        <dbReference type="ARBA" id="ARBA00004498"/>
    </source>
</evidence>
<sequence length="381" mass="43682">MMIFNCPLLVLFAISFIVNYTWKSEAKISHGHQQTFSFYSSYMDTTFCGTVPGLTKAQIELCHQQPDATLMAIEGLNQAVRECQYQFHGHRWNCSSLETRGRNPYISSILTKGYKEAAFAHAITSAGVAIAIARGCSAGLMNCGCDSKIYKIRKPRSAVSKTKWKWGGCSHNLKYGIKFSKMFLDSRERAEDMQSKINLHNNQVGRIAVSNNMQVMCKCHGMSGSCELKTCWRSAPDYRAIGKALKERFRSAILVDQTNFGKRNLRKFNMINQRKHKKQSKMKQWTPRKNKHKRDLSYDLLYYEKSPSFCERDQNLEVSGTTGRYCNRTSTSSDSCNNLCCGRGYNLIKKRKVERCNCKFLWCCQVECQTCSHEEWISVCK</sequence>
<protein>
    <recommendedName>
        <fullName evidence="9">Protein Wnt</fullName>
    </recommendedName>
</protein>
<keyword evidence="3 9" id="KW-0217">Developmental protein</keyword>
<gene>
    <name evidence="11" type="ORF">PHYEVI_LOCUS5626</name>
</gene>
<keyword evidence="6 9" id="KW-0879">Wnt signaling pathway</keyword>
<evidence type="ECO:0000256" key="2">
    <source>
        <dbReference type="ARBA" id="ARBA00005683"/>
    </source>
</evidence>
<dbReference type="PANTHER" id="PTHR12027:SF98">
    <property type="entry name" value="PROTEIN WNT"/>
    <property type="match status" value="1"/>
</dbReference>
<dbReference type="GO" id="GO:0005615">
    <property type="term" value="C:extracellular space"/>
    <property type="evidence" value="ECO:0007669"/>
    <property type="project" value="TreeGrafter"/>
</dbReference>
<evidence type="ECO:0000313" key="11">
    <source>
        <dbReference type="EMBL" id="CAG9859252.1"/>
    </source>
</evidence>